<reference evidence="3" key="1">
    <citation type="submission" date="2009-08" db="EMBL/GenBank/DDBJ databases">
        <title>The complete genome of Chitinophaga pinensis DSM 2588.</title>
        <authorList>
            <consortium name="US DOE Joint Genome Institute (JGI-PGF)"/>
            <person name="Lucas S."/>
            <person name="Copeland A."/>
            <person name="Lapidus A."/>
            <person name="Glavina del Rio T."/>
            <person name="Dalin E."/>
            <person name="Tice H."/>
            <person name="Bruce D."/>
            <person name="Goodwin L."/>
            <person name="Pitluck S."/>
            <person name="Kyrpides N."/>
            <person name="Mavromatis K."/>
            <person name="Ivanova N."/>
            <person name="Mikhailova N."/>
            <person name="Sims D."/>
            <person name="Meinche L."/>
            <person name="Brettin T."/>
            <person name="Detter J.C."/>
            <person name="Han C."/>
            <person name="Larimer F."/>
            <person name="Land M."/>
            <person name="Hauser L."/>
            <person name="Markowitz V."/>
            <person name="Cheng J.-F."/>
            <person name="Hugenholtz P."/>
            <person name="Woyke T."/>
            <person name="Wu D."/>
            <person name="Spring S."/>
            <person name="Klenk H.-P."/>
            <person name="Eisen J.A."/>
        </authorList>
    </citation>
    <scope>NUCLEOTIDE SEQUENCE [LARGE SCALE GENOMIC DNA]</scope>
    <source>
        <strain evidence="3">ATCC 43595 / DSM 2588 / LMG 13176 / NBRC 15968 / NCIMB 11800 / UQM 2034</strain>
    </source>
</reference>
<evidence type="ECO:0000256" key="1">
    <source>
        <dbReference type="SAM" id="Phobius"/>
    </source>
</evidence>
<dbReference type="RefSeq" id="WP_012790926.1">
    <property type="nucleotide sequence ID" value="NC_013132.1"/>
</dbReference>
<evidence type="ECO:0000313" key="3">
    <source>
        <dbReference type="Proteomes" id="UP000002215"/>
    </source>
</evidence>
<dbReference type="Proteomes" id="UP000002215">
    <property type="component" value="Chromosome"/>
</dbReference>
<dbReference type="EMBL" id="CP001699">
    <property type="protein sequence ID" value="ACU60750.1"/>
    <property type="molecule type" value="Genomic_DNA"/>
</dbReference>
<organism evidence="2 3">
    <name type="scientific">Chitinophaga pinensis (strain ATCC 43595 / DSM 2588 / LMG 13176 / NBRC 15968 / NCIMB 11800 / UQM 2034)</name>
    <dbReference type="NCBI Taxonomy" id="485918"/>
    <lineage>
        <taxon>Bacteria</taxon>
        <taxon>Pseudomonadati</taxon>
        <taxon>Bacteroidota</taxon>
        <taxon>Chitinophagia</taxon>
        <taxon>Chitinophagales</taxon>
        <taxon>Chitinophagaceae</taxon>
        <taxon>Chitinophaga</taxon>
    </lineage>
</organism>
<evidence type="ECO:0000313" key="2">
    <source>
        <dbReference type="EMBL" id="ACU60750.1"/>
    </source>
</evidence>
<proteinExistence type="predicted"/>
<dbReference type="AlphaFoldDB" id="A0A979G4L6"/>
<sequence length="120" mass="14036">MELPQISALLTRYLEAGPLADAEGEQLLTAMEELIDKNGLTLLTGTRFTKDGMEKALTAEEVENCYWEIYMYYGQHEEDDHHHDDEDEEYRSHMGSWWWVYFLLAAIGFFVIWKLTQGHS</sequence>
<keyword evidence="1" id="KW-1133">Transmembrane helix</keyword>
<keyword evidence="1" id="KW-0812">Transmembrane</keyword>
<reference evidence="2 3" key="2">
    <citation type="journal article" date="2010" name="Stand. Genomic Sci.">
        <title>Complete genome sequence of Chitinophaga pinensis type strain (UQM 2034).</title>
        <authorList>
            <person name="Glavina Del Rio T."/>
            <person name="Abt B."/>
            <person name="Spring S."/>
            <person name="Lapidus A."/>
            <person name="Nolan M."/>
            <person name="Tice H."/>
            <person name="Copeland A."/>
            <person name="Cheng J.F."/>
            <person name="Chen F."/>
            <person name="Bruce D."/>
            <person name="Goodwin L."/>
            <person name="Pitluck S."/>
            <person name="Ivanova N."/>
            <person name="Mavromatis K."/>
            <person name="Mikhailova N."/>
            <person name="Pati A."/>
            <person name="Chen A."/>
            <person name="Palaniappan K."/>
            <person name="Land M."/>
            <person name="Hauser L."/>
            <person name="Chang Y.J."/>
            <person name="Jeffries C.D."/>
            <person name="Chain P."/>
            <person name="Saunders E."/>
            <person name="Detter J.C."/>
            <person name="Brettin T."/>
            <person name="Rohde M."/>
            <person name="Goker M."/>
            <person name="Bristow J."/>
            <person name="Eisen J.A."/>
            <person name="Markowitz V."/>
            <person name="Hugenholtz P."/>
            <person name="Kyrpides N.C."/>
            <person name="Klenk H.P."/>
            <person name="Lucas S."/>
        </authorList>
    </citation>
    <scope>NUCLEOTIDE SEQUENCE [LARGE SCALE GENOMIC DNA]</scope>
    <source>
        <strain evidence="3">ATCC 43595 / DSM 2588 / LMG 13176 / NBRC 15968 / NCIMB 11800 / UQM 2034</strain>
    </source>
</reference>
<dbReference type="OrthoDB" id="672161at2"/>
<accession>A0A979G4L6</accession>
<name>A0A979G4L6_CHIPD</name>
<gene>
    <name evidence="2" type="ordered locus">Cpin_3283</name>
</gene>
<feature type="transmembrane region" description="Helical" evidence="1">
    <location>
        <begin position="97"/>
        <end position="116"/>
    </location>
</feature>
<dbReference type="KEGG" id="cpi:Cpin_3283"/>
<keyword evidence="1" id="KW-0472">Membrane</keyword>
<protein>
    <submittedName>
        <fullName evidence="2">Uncharacterized protein</fullName>
    </submittedName>
</protein>